<evidence type="ECO:0000256" key="1">
    <source>
        <dbReference type="ARBA" id="ARBA00004328"/>
    </source>
</evidence>
<dbReference type="NCBIfam" id="TIGR01554">
    <property type="entry name" value="major_cap_HK97"/>
    <property type="match status" value="1"/>
</dbReference>
<keyword evidence="4" id="KW-1185">Reference proteome</keyword>
<dbReference type="RefSeq" id="WP_054601244.1">
    <property type="nucleotide sequence ID" value="NZ_CP011269.1"/>
</dbReference>
<accession>A0A0N9XFR3</accession>
<evidence type="ECO:0000259" key="2">
    <source>
        <dbReference type="Pfam" id="PF05065"/>
    </source>
</evidence>
<dbReference type="Proteomes" id="UP000057134">
    <property type="component" value="Chromosome"/>
</dbReference>
<dbReference type="InterPro" id="IPR024455">
    <property type="entry name" value="Phage_capsid"/>
</dbReference>
<dbReference type="KEGG" id="mft:XA26_10770"/>
<dbReference type="InterPro" id="IPR054612">
    <property type="entry name" value="Phage_capsid-like_C"/>
</dbReference>
<dbReference type="Gene3D" id="3.30.2320.10">
    <property type="entry name" value="hypothetical protein PF0899 domain"/>
    <property type="match status" value="1"/>
</dbReference>
<dbReference type="AlphaFoldDB" id="A0A0N9XFR3"/>
<feature type="domain" description="Phage capsid-like C-terminal" evidence="2">
    <location>
        <begin position="35"/>
        <end position="272"/>
    </location>
</feature>
<dbReference type="PATRIC" id="fig|1766.6.peg.1069"/>
<gene>
    <name evidence="3" type="ORF">XA26_10770</name>
</gene>
<name>A0A0N9XFR3_MYCFO</name>
<sequence length="367" mass="37872">MAFTHTTGSSAKAWAPDLYTFAPETVLEQALIFAITNVAGRIEGDAPSMRVAYADDADAGFVDEGAEIPESEPDLAEALVYTKKFAQLIRITREQYSQAGTDDHLAQSVARAMITKADNALIAQTAPVGPAVAPVAGLVNTAGLVTKTVGTNLDELIDLESTVRANRAMPGGWVLAPTTWAALRKMKIGTDYNSNLLGAGTDNAEPRLLSLPVLVNPEVPAYSGLLIDRSAIVSAVSDLTIATDPSAYFSSDSIAVRATMRTGHAVVRPDRIGLFYIDGDVTHTVTLGSPSAGTFTLTFRGQTTSTIAYNASAATVKAALVALDDGYDAADWTVTGSAGGPYTVIAPGGGALTGSGSGLTGGSLTVT</sequence>
<protein>
    <submittedName>
        <fullName evidence="3">Phage minor tail protein Gp27</fullName>
    </submittedName>
</protein>
<dbReference type="Gene3D" id="3.30.2400.10">
    <property type="entry name" value="Major capsid protein gp5"/>
    <property type="match status" value="1"/>
</dbReference>
<dbReference type="Pfam" id="PF05065">
    <property type="entry name" value="Phage_capsid"/>
    <property type="match status" value="1"/>
</dbReference>
<comment type="subcellular location">
    <subcellularLocation>
        <location evidence="1">Virion</location>
    </subcellularLocation>
</comment>
<dbReference type="SUPFAM" id="SSF56563">
    <property type="entry name" value="Major capsid protein gp5"/>
    <property type="match status" value="1"/>
</dbReference>
<dbReference type="STRING" id="1766.XA26_10770"/>
<evidence type="ECO:0000313" key="3">
    <source>
        <dbReference type="EMBL" id="ALI24934.1"/>
    </source>
</evidence>
<evidence type="ECO:0000313" key="4">
    <source>
        <dbReference type="Proteomes" id="UP000057134"/>
    </source>
</evidence>
<organism evidence="3 4">
    <name type="scientific">Mycolicibacterium fortuitum</name>
    <name type="common">Mycobacterium fortuitum</name>
    <dbReference type="NCBI Taxonomy" id="1766"/>
    <lineage>
        <taxon>Bacteria</taxon>
        <taxon>Bacillati</taxon>
        <taxon>Actinomycetota</taxon>
        <taxon>Actinomycetes</taxon>
        <taxon>Mycobacteriales</taxon>
        <taxon>Mycobacteriaceae</taxon>
        <taxon>Mycolicibacterium</taxon>
    </lineage>
</organism>
<reference evidence="3 4" key="1">
    <citation type="journal article" date="2015" name="MBio">
        <title>Enzymatic Degradation of Phenazines Can Generate Energy and Protect Sensitive Organisms from Toxicity.</title>
        <authorList>
            <person name="Costa K.C."/>
            <person name="Bergkessel M."/>
            <person name="Saunders S."/>
            <person name="Korlach J."/>
            <person name="Newman D.K."/>
        </authorList>
    </citation>
    <scope>NUCLEOTIDE SEQUENCE [LARGE SCALE GENOMIC DNA]</scope>
    <source>
        <strain evidence="3 4">CT6</strain>
    </source>
</reference>
<dbReference type="EMBL" id="CP011269">
    <property type="protein sequence ID" value="ALI24934.1"/>
    <property type="molecule type" value="Genomic_DNA"/>
</dbReference>
<proteinExistence type="predicted"/>